<dbReference type="PANTHER" id="PTHR44147">
    <property type="entry name" value="DEHYDROGENASE/REDUCTASE SDR FAMILY MEMBER 1"/>
    <property type="match status" value="1"/>
</dbReference>
<comment type="caution">
    <text evidence="3">The sequence shown here is derived from an EMBL/GenBank/DDBJ whole genome shotgun (WGS) entry which is preliminary data.</text>
</comment>
<gene>
    <name evidence="3" type="ORF">CYNAS_LOCUS18364</name>
</gene>
<reference evidence="3" key="1">
    <citation type="submission" date="2023-07" db="EMBL/GenBank/DDBJ databases">
        <authorList>
            <consortium name="CYATHOMIX"/>
        </authorList>
    </citation>
    <scope>NUCLEOTIDE SEQUENCE</scope>
    <source>
        <strain evidence="3">N/A</strain>
    </source>
</reference>
<dbReference type="Proteomes" id="UP001176961">
    <property type="component" value="Unassembled WGS sequence"/>
</dbReference>
<dbReference type="InterPro" id="IPR036291">
    <property type="entry name" value="NAD(P)-bd_dom_sf"/>
</dbReference>
<evidence type="ECO:0008006" key="5">
    <source>
        <dbReference type="Google" id="ProtNLM"/>
    </source>
</evidence>
<dbReference type="PRINTS" id="PR00081">
    <property type="entry name" value="GDHRDH"/>
</dbReference>
<evidence type="ECO:0000313" key="4">
    <source>
        <dbReference type="Proteomes" id="UP001176961"/>
    </source>
</evidence>
<sequence length="348" mass="38988">MSEESKKWIEWKKHLSTRMARVLEGQIALVTGASRGIGRGVALQLGQSGATVYITGRKPEASLQSQSSSLPTLQQTAEDIRQRGGNAVPVYCDHTDHKDISKLFERIHKENDGKLNILVNAAFSGAKDMAEKVSVPFFEADPLLWDSVNNVGLRNNYICCCHAAKMMAKRKSGMIVNISSAGGLQYTFNVPYGVGKAALDRMSADMAVELRPYEIAIISLWPGMVRTEYSLLLRDEHKLSKMVQMSEEVIDRSFKQSESPEFVGKAVVALASDKKVINKSGKVWMTYDIARDYGFKDIDGKMPMDIRRVATAMQHFGFDRLAAFVPSFIRIPLWALHFATYKFPIRLW</sequence>
<evidence type="ECO:0000256" key="1">
    <source>
        <dbReference type="ARBA" id="ARBA00023002"/>
    </source>
</evidence>
<keyword evidence="4" id="KW-1185">Reference proteome</keyword>
<protein>
    <recommendedName>
        <fullName evidence="5">Dehydrogenase/reductase SDR family member 1</fullName>
    </recommendedName>
</protein>
<dbReference type="Pfam" id="PF00106">
    <property type="entry name" value="adh_short"/>
    <property type="match status" value="1"/>
</dbReference>
<proteinExistence type="inferred from homology"/>
<dbReference type="PROSITE" id="PS00061">
    <property type="entry name" value="ADH_SHORT"/>
    <property type="match status" value="1"/>
</dbReference>
<dbReference type="InterPro" id="IPR020904">
    <property type="entry name" value="Sc_DH/Rdtase_CS"/>
</dbReference>
<dbReference type="AlphaFoldDB" id="A0AA36MBV6"/>
<name>A0AA36MBV6_CYLNA</name>
<evidence type="ECO:0000256" key="2">
    <source>
        <dbReference type="RuleBase" id="RU000363"/>
    </source>
</evidence>
<organism evidence="3 4">
    <name type="scientific">Cylicocyclus nassatus</name>
    <name type="common">Nematode worm</name>
    <dbReference type="NCBI Taxonomy" id="53992"/>
    <lineage>
        <taxon>Eukaryota</taxon>
        <taxon>Metazoa</taxon>
        <taxon>Ecdysozoa</taxon>
        <taxon>Nematoda</taxon>
        <taxon>Chromadorea</taxon>
        <taxon>Rhabditida</taxon>
        <taxon>Rhabditina</taxon>
        <taxon>Rhabditomorpha</taxon>
        <taxon>Strongyloidea</taxon>
        <taxon>Strongylidae</taxon>
        <taxon>Cylicocyclus</taxon>
    </lineage>
</organism>
<dbReference type="SUPFAM" id="SSF51735">
    <property type="entry name" value="NAD(P)-binding Rossmann-fold domains"/>
    <property type="match status" value="1"/>
</dbReference>
<accession>A0AA36MBV6</accession>
<comment type="similarity">
    <text evidence="2">Belongs to the short-chain dehydrogenases/reductases (SDR) family.</text>
</comment>
<dbReference type="EMBL" id="CATQJL010000316">
    <property type="protein sequence ID" value="CAJ0606381.1"/>
    <property type="molecule type" value="Genomic_DNA"/>
</dbReference>
<dbReference type="PRINTS" id="PR00080">
    <property type="entry name" value="SDRFAMILY"/>
</dbReference>
<dbReference type="Gene3D" id="3.40.50.720">
    <property type="entry name" value="NAD(P)-binding Rossmann-like Domain"/>
    <property type="match status" value="1"/>
</dbReference>
<evidence type="ECO:0000313" key="3">
    <source>
        <dbReference type="EMBL" id="CAJ0606381.1"/>
    </source>
</evidence>
<dbReference type="InterPro" id="IPR002347">
    <property type="entry name" value="SDR_fam"/>
</dbReference>
<dbReference type="PANTHER" id="PTHR44147:SF2">
    <property type="entry name" value="DEHYDROGENASE_REDUCTASE SDR FAMILY MEMBER 1"/>
    <property type="match status" value="1"/>
</dbReference>
<keyword evidence="1" id="KW-0560">Oxidoreductase</keyword>
<dbReference type="GO" id="GO:0016491">
    <property type="term" value="F:oxidoreductase activity"/>
    <property type="evidence" value="ECO:0007669"/>
    <property type="project" value="UniProtKB-KW"/>
</dbReference>